<dbReference type="Gene3D" id="3.40.190.170">
    <property type="entry name" value="Bacterial extracellular solute-binding protein, family 7"/>
    <property type="match status" value="1"/>
</dbReference>
<evidence type="ECO:0000256" key="1">
    <source>
        <dbReference type="ARBA" id="ARBA00004196"/>
    </source>
</evidence>
<dbReference type="RefSeq" id="WP_092374239.1">
    <property type="nucleotide sequence ID" value="NZ_FORX01000007.1"/>
</dbReference>
<dbReference type="InterPro" id="IPR038404">
    <property type="entry name" value="TRAP_DctP_sf"/>
</dbReference>
<comment type="similarity">
    <text evidence="2">Belongs to the bacterial solute-binding protein 7 family.</text>
</comment>
<dbReference type="EMBL" id="FORX01000007">
    <property type="protein sequence ID" value="SFJ78852.1"/>
    <property type="molecule type" value="Genomic_DNA"/>
</dbReference>
<dbReference type="STRING" id="52560.SAMN04488082_10754"/>
<keyword evidence="6" id="KW-0675">Receptor</keyword>
<dbReference type="NCBIfam" id="NF037995">
    <property type="entry name" value="TRAP_S1"/>
    <property type="match status" value="1"/>
</dbReference>
<gene>
    <name evidence="6" type="ORF">SAMN04488082_10754</name>
</gene>
<evidence type="ECO:0000313" key="6">
    <source>
        <dbReference type="EMBL" id="SFJ78852.1"/>
    </source>
</evidence>
<dbReference type="PANTHER" id="PTHR33376:SF4">
    <property type="entry name" value="SIALIC ACID-BINDING PERIPLASMIC PROTEIN SIAP"/>
    <property type="match status" value="1"/>
</dbReference>
<dbReference type="NCBIfam" id="TIGR00787">
    <property type="entry name" value="dctP"/>
    <property type="match status" value="1"/>
</dbReference>
<dbReference type="AlphaFoldDB" id="A0A1I3U7F3"/>
<keyword evidence="3" id="KW-0813">Transport</keyword>
<evidence type="ECO:0000256" key="5">
    <source>
        <dbReference type="SAM" id="SignalP"/>
    </source>
</evidence>
<dbReference type="PIRSF" id="PIRSF006470">
    <property type="entry name" value="DctB"/>
    <property type="match status" value="1"/>
</dbReference>
<evidence type="ECO:0000313" key="7">
    <source>
        <dbReference type="Proteomes" id="UP000198635"/>
    </source>
</evidence>
<dbReference type="Pfam" id="PF03480">
    <property type="entry name" value="DctP"/>
    <property type="match status" value="1"/>
</dbReference>
<evidence type="ECO:0000256" key="4">
    <source>
        <dbReference type="ARBA" id="ARBA00022729"/>
    </source>
</evidence>
<dbReference type="GO" id="GO:0055085">
    <property type="term" value="P:transmembrane transport"/>
    <property type="evidence" value="ECO:0007669"/>
    <property type="project" value="InterPro"/>
</dbReference>
<dbReference type="OrthoDB" id="8690069at2"/>
<dbReference type="GO" id="GO:0030288">
    <property type="term" value="C:outer membrane-bounded periplasmic space"/>
    <property type="evidence" value="ECO:0007669"/>
    <property type="project" value="InterPro"/>
</dbReference>
<dbReference type="Proteomes" id="UP000198635">
    <property type="component" value="Unassembled WGS sequence"/>
</dbReference>
<accession>A0A1I3U7F3</accession>
<organism evidence="6 7">
    <name type="scientific">Desulfomicrobium apsheronum</name>
    <dbReference type="NCBI Taxonomy" id="52560"/>
    <lineage>
        <taxon>Bacteria</taxon>
        <taxon>Pseudomonadati</taxon>
        <taxon>Thermodesulfobacteriota</taxon>
        <taxon>Desulfovibrionia</taxon>
        <taxon>Desulfovibrionales</taxon>
        <taxon>Desulfomicrobiaceae</taxon>
        <taxon>Desulfomicrobium</taxon>
    </lineage>
</organism>
<keyword evidence="4 5" id="KW-0732">Signal</keyword>
<sequence>MKRFFMCAVLVIAVALTIPAFAKTVLKLGHIAEVSHPYAKGADQFAKLVAEKSGGEMEVQVFPSSQLGSQKDMTEGLIYGTIDMVLTGTADLGQFQPKMSLFDLPFLFKDRTHAYKALDTVGMELGKELEPRGLKLLGYMENGIRHLTNNVRPVATPADMDGLKIRVMSNKIYIETIKSLGGSPTPMAFGELYSAMQQGTVDGQENPSAHIYTKRFFEVQKYASMTAHAYAPEPVLISMITWSKLSDAQKAIIQEAATEAVAWQRKLSTQQDNEYWDKIKGTGKIEVIEVDRAPFMEATQPVWKEFAPTVGQDNIDKVLALGK</sequence>
<comment type="subcellular location">
    <subcellularLocation>
        <location evidence="1">Cell envelope</location>
    </subcellularLocation>
</comment>
<evidence type="ECO:0000256" key="3">
    <source>
        <dbReference type="ARBA" id="ARBA00022448"/>
    </source>
</evidence>
<protein>
    <submittedName>
        <fullName evidence="6">Tripartite ATP-independent transporter solute receptor, DctP family</fullName>
    </submittedName>
</protein>
<proteinExistence type="inferred from homology"/>
<evidence type="ECO:0000256" key="2">
    <source>
        <dbReference type="ARBA" id="ARBA00009023"/>
    </source>
</evidence>
<dbReference type="InterPro" id="IPR018389">
    <property type="entry name" value="DctP_fam"/>
</dbReference>
<name>A0A1I3U7F3_9BACT</name>
<dbReference type="PANTHER" id="PTHR33376">
    <property type="match status" value="1"/>
</dbReference>
<feature type="signal peptide" evidence="5">
    <location>
        <begin position="1"/>
        <end position="22"/>
    </location>
</feature>
<keyword evidence="7" id="KW-1185">Reference proteome</keyword>
<feature type="chain" id="PRO_5011561076" evidence="5">
    <location>
        <begin position="23"/>
        <end position="323"/>
    </location>
</feature>
<dbReference type="CDD" id="cd13676">
    <property type="entry name" value="PBP2_TRAP_DctP2_like"/>
    <property type="match status" value="1"/>
</dbReference>
<reference evidence="7" key="1">
    <citation type="submission" date="2016-10" db="EMBL/GenBank/DDBJ databases">
        <authorList>
            <person name="Varghese N."/>
            <person name="Submissions S."/>
        </authorList>
    </citation>
    <scope>NUCLEOTIDE SEQUENCE [LARGE SCALE GENOMIC DNA]</scope>
    <source>
        <strain evidence="7">DSM 5918</strain>
    </source>
</reference>
<dbReference type="InterPro" id="IPR004682">
    <property type="entry name" value="TRAP_DctP"/>
</dbReference>